<sequence length="257" mass="27746">MSVRLGPRDAWALLWLSQMGAAPMDVFAALLACWPLRKPRPGMAAETGGSEINAYRVTRRFRTAGKIVVDDFDNLPRPVPGPSWVVPTAPVASQLLEFTVKPWVPGPMMANHLATVARVRLALAEGRIEDSWVSERVLRHRNGFATRAGEQMPHVHDGHWTDDDGDLHAIEVELTRKGSADARTTMQAAYDAAKDAGAVSLRYYVDSPEVRSRLAAAARDLDKSPGGPQVVSRDLTTLLNPSAGHGRGLSVVGGTAS</sequence>
<dbReference type="EMBL" id="AP023396">
    <property type="protein sequence ID" value="BCK57445.1"/>
    <property type="molecule type" value="Genomic_DNA"/>
</dbReference>
<evidence type="ECO:0000313" key="3">
    <source>
        <dbReference type="Proteomes" id="UP000516173"/>
    </source>
</evidence>
<proteinExistence type="predicted"/>
<keyword evidence="3" id="KW-1185">Reference proteome</keyword>
<gene>
    <name evidence="2" type="ORF">NWFMUON74_52170</name>
</gene>
<dbReference type="AlphaFoldDB" id="A0A7G1KQ90"/>
<evidence type="ECO:0000313" key="2">
    <source>
        <dbReference type="EMBL" id="BCK57445.1"/>
    </source>
</evidence>
<protein>
    <submittedName>
        <fullName evidence="2">Uncharacterized protein</fullName>
    </submittedName>
</protein>
<dbReference type="KEGG" id="nwl:NWFMUON74_52170"/>
<dbReference type="GeneID" id="80349656"/>
<reference evidence="2 3" key="1">
    <citation type="submission" date="2020-08" db="EMBL/GenBank/DDBJ databases">
        <title>Genome Sequencing of Nocardia wallacei strain FMUON74 and assembly.</title>
        <authorList>
            <person name="Toyokawa M."/>
            <person name="Uesaka K."/>
        </authorList>
    </citation>
    <scope>NUCLEOTIDE SEQUENCE [LARGE SCALE GENOMIC DNA]</scope>
    <source>
        <strain evidence="2 3">FMUON74</strain>
    </source>
</reference>
<dbReference type="RefSeq" id="WP_187684349.1">
    <property type="nucleotide sequence ID" value="NZ_AP023396.1"/>
</dbReference>
<evidence type="ECO:0000256" key="1">
    <source>
        <dbReference type="SAM" id="MobiDB-lite"/>
    </source>
</evidence>
<feature type="region of interest" description="Disordered" evidence="1">
    <location>
        <begin position="238"/>
        <end position="257"/>
    </location>
</feature>
<organism evidence="2 3">
    <name type="scientific">Nocardia wallacei</name>
    <dbReference type="NCBI Taxonomy" id="480035"/>
    <lineage>
        <taxon>Bacteria</taxon>
        <taxon>Bacillati</taxon>
        <taxon>Actinomycetota</taxon>
        <taxon>Actinomycetes</taxon>
        <taxon>Mycobacteriales</taxon>
        <taxon>Nocardiaceae</taxon>
        <taxon>Nocardia</taxon>
    </lineage>
</organism>
<name>A0A7G1KQ90_9NOCA</name>
<accession>A0A7G1KQ90</accession>
<dbReference type="Proteomes" id="UP000516173">
    <property type="component" value="Chromosome"/>
</dbReference>